<feature type="domain" description="CCHC-type" evidence="3">
    <location>
        <begin position="401"/>
        <end position="416"/>
    </location>
</feature>
<organism evidence="4 5">
    <name type="scientific">Mikania micrantha</name>
    <name type="common">bitter vine</name>
    <dbReference type="NCBI Taxonomy" id="192012"/>
    <lineage>
        <taxon>Eukaryota</taxon>
        <taxon>Viridiplantae</taxon>
        <taxon>Streptophyta</taxon>
        <taxon>Embryophyta</taxon>
        <taxon>Tracheophyta</taxon>
        <taxon>Spermatophyta</taxon>
        <taxon>Magnoliopsida</taxon>
        <taxon>eudicotyledons</taxon>
        <taxon>Gunneridae</taxon>
        <taxon>Pentapetalae</taxon>
        <taxon>asterids</taxon>
        <taxon>campanulids</taxon>
        <taxon>Asterales</taxon>
        <taxon>Asteraceae</taxon>
        <taxon>Asteroideae</taxon>
        <taxon>Heliantheae alliance</taxon>
        <taxon>Eupatorieae</taxon>
        <taxon>Mikania</taxon>
    </lineage>
</organism>
<comment type="caution">
    <text evidence="4">The sequence shown here is derived from an EMBL/GenBank/DDBJ whole genome shotgun (WGS) entry which is preliminary data.</text>
</comment>
<feature type="region of interest" description="Disordered" evidence="2">
    <location>
        <begin position="349"/>
        <end position="382"/>
    </location>
</feature>
<keyword evidence="1" id="KW-0863">Zinc-finger</keyword>
<evidence type="ECO:0000256" key="2">
    <source>
        <dbReference type="SAM" id="MobiDB-lite"/>
    </source>
</evidence>
<dbReference type="Pfam" id="PF03732">
    <property type="entry name" value="Retrotrans_gag"/>
    <property type="match status" value="1"/>
</dbReference>
<sequence>MPRLKLKMGLSDADCQPRMNGCHELNVMYELRCRCKVREIVSVMHVEVMNGKRLELMSWMAGQEGSPRKQPQEPEEPHIENEEPINEDGHEYNEQPESEDEFTLEPIVVKAISDVVNRIMDDKLPVLIAKAMKDALKDKSEGIKENTKEDDVVIIGNKSGDSMSGKLKGCDYKSFRGCDPPVFDGKKDAVATCHWIYAMEAVISISECRVDQSVKFAAHSFVEEALHWWNTVKQSKAAADIEKMTWDDLKELVTKQFCPKNELDKVEREFLVLKAGSLNHRQYTSRFNEMARFVPHLVSTEERRVKLYMEGLPPKVRIHVKANAPKTFDSTVELSGVVWNDVMADEPLKEETEVKESSGTKRGRTDQPKRSGKKGKREETNQCNKCGKTHYGPCRLGTNLCFRCGKMGHFSSNCPSATRCFNCNRFGHLSKDCRQLRADASVSGKKDDKGKEKQKAKARAFTMTKDDAVVDPDVVTDGLSGKVKKIDRVFDVETTIGKMTRVTEAIDGCYVEIGGENRAQNGVRMLPESRNEEKTKIWPPWTRAGTFLQVRIIFLPAELRLKRVILLAPVYEGSCYSKTSGKYGVLYRYEPSIPIDGFKSPVKEQAEVL</sequence>
<evidence type="ECO:0000256" key="1">
    <source>
        <dbReference type="PROSITE-ProRule" id="PRU00047"/>
    </source>
</evidence>
<dbReference type="Proteomes" id="UP000326396">
    <property type="component" value="Linkage Group LG3"/>
</dbReference>
<keyword evidence="1" id="KW-0479">Metal-binding</keyword>
<dbReference type="InterPro" id="IPR036875">
    <property type="entry name" value="Znf_CCHC_sf"/>
</dbReference>
<dbReference type="PANTHER" id="PTHR34482:SF36">
    <property type="entry name" value="RETROTRANSPOSON GAG DOMAIN-CONTAINING PROTEIN"/>
    <property type="match status" value="1"/>
</dbReference>
<proteinExistence type="predicted"/>
<feature type="domain" description="CCHC-type" evidence="3">
    <location>
        <begin position="419"/>
        <end position="435"/>
    </location>
</feature>
<dbReference type="PROSITE" id="PS50158">
    <property type="entry name" value="ZF_CCHC"/>
    <property type="match status" value="2"/>
</dbReference>
<feature type="compositionally biased region" description="Basic and acidic residues" evidence="2">
    <location>
        <begin position="349"/>
        <end position="369"/>
    </location>
</feature>
<dbReference type="SUPFAM" id="SSF57756">
    <property type="entry name" value="Retrovirus zinc finger-like domains"/>
    <property type="match status" value="1"/>
</dbReference>
<dbReference type="GO" id="GO:0003676">
    <property type="term" value="F:nucleic acid binding"/>
    <property type="evidence" value="ECO:0007669"/>
    <property type="project" value="InterPro"/>
</dbReference>
<dbReference type="InterPro" id="IPR005162">
    <property type="entry name" value="Retrotrans_gag_dom"/>
</dbReference>
<accession>A0A5N6N772</accession>
<protein>
    <recommendedName>
        <fullName evidence="3">CCHC-type domain-containing protein</fullName>
    </recommendedName>
</protein>
<dbReference type="InterPro" id="IPR001878">
    <property type="entry name" value="Znf_CCHC"/>
</dbReference>
<feature type="region of interest" description="Disordered" evidence="2">
    <location>
        <begin position="62"/>
        <end position="101"/>
    </location>
</feature>
<evidence type="ECO:0000313" key="5">
    <source>
        <dbReference type="Proteomes" id="UP000326396"/>
    </source>
</evidence>
<feature type="compositionally biased region" description="Basic and acidic residues" evidence="2">
    <location>
        <begin position="66"/>
        <end position="93"/>
    </location>
</feature>
<name>A0A5N6N772_9ASTR</name>
<dbReference type="GO" id="GO:0008270">
    <property type="term" value="F:zinc ion binding"/>
    <property type="evidence" value="ECO:0007669"/>
    <property type="project" value="UniProtKB-KW"/>
</dbReference>
<dbReference type="AlphaFoldDB" id="A0A5N6N772"/>
<dbReference type="OrthoDB" id="1645689at2759"/>
<keyword evidence="1" id="KW-0862">Zinc</keyword>
<gene>
    <name evidence="4" type="ORF">E3N88_25722</name>
</gene>
<dbReference type="EMBL" id="SZYD01000013">
    <property type="protein sequence ID" value="KAD4385553.1"/>
    <property type="molecule type" value="Genomic_DNA"/>
</dbReference>
<evidence type="ECO:0000259" key="3">
    <source>
        <dbReference type="PROSITE" id="PS50158"/>
    </source>
</evidence>
<reference evidence="4 5" key="1">
    <citation type="submission" date="2019-05" db="EMBL/GenBank/DDBJ databases">
        <title>Mikania micrantha, genome provides insights into the molecular mechanism of rapid growth.</title>
        <authorList>
            <person name="Liu B."/>
        </authorList>
    </citation>
    <scope>NUCLEOTIDE SEQUENCE [LARGE SCALE GENOMIC DNA]</scope>
    <source>
        <strain evidence="4">NLD-2019</strain>
        <tissue evidence="4">Leaf</tissue>
    </source>
</reference>
<dbReference type="SMART" id="SM00343">
    <property type="entry name" value="ZnF_C2HC"/>
    <property type="match status" value="2"/>
</dbReference>
<keyword evidence="5" id="KW-1185">Reference proteome</keyword>
<dbReference type="Gene3D" id="4.10.60.10">
    <property type="entry name" value="Zinc finger, CCHC-type"/>
    <property type="match status" value="2"/>
</dbReference>
<dbReference type="Pfam" id="PF00098">
    <property type="entry name" value="zf-CCHC"/>
    <property type="match status" value="2"/>
</dbReference>
<evidence type="ECO:0000313" key="4">
    <source>
        <dbReference type="EMBL" id="KAD4385553.1"/>
    </source>
</evidence>
<dbReference type="PANTHER" id="PTHR34482">
    <property type="entry name" value="DNA DAMAGE-INDUCIBLE PROTEIN 1-LIKE"/>
    <property type="match status" value="1"/>
</dbReference>